<reference evidence="1 2" key="1">
    <citation type="journal article" date="2019" name="Nat. Microbiol.">
        <title>Mediterranean grassland soil C-N compound turnover is dependent on rainfall and depth, and is mediated by genomically divergent microorganisms.</title>
        <authorList>
            <person name="Diamond S."/>
            <person name="Andeer P.F."/>
            <person name="Li Z."/>
            <person name="Crits-Christoph A."/>
            <person name="Burstein D."/>
            <person name="Anantharaman K."/>
            <person name="Lane K.R."/>
            <person name="Thomas B.C."/>
            <person name="Pan C."/>
            <person name="Northen T.R."/>
            <person name="Banfield J.F."/>
        </authorList>
    </citation>
    <scope>NUCLEOTIDE SEQUENCE [LARGE SCALE GENOMIC DNA]</scope>
    <source>
        <strain evidence="1">NP_5</strain>
    </source>
</reference>
<name>A0A537M281_9BACT</name>
<dbReference type="AlphaFoldDB" id="A0A537M281"/>
<dbReference type="InterPro" id="IPR008930">
    <property type="entry name" value="Terpenoid_cyclase/PrenylTrfase"/>
</dbReference>
<dbReference type="CDD" id="cd00688">
    <property type="entry name" value="ISOPREN_C2_like"/>
    <property type="match status" value="1"/>
</dbReference>
<dbReference type="EMBL" id="VBAM01000134">
    <property type="protein sequence ID" value="TMJ13957.1"/>
    <property type="molecule type" value="Genomic_DNA"/>
</dbReference>
<sequence>MARAIDIEAVALPAGAYDWRRTIAWIDHNGNETEQARLRGLLGRPRPEAKVIRTLEARQNDDGGFPSELIQGRPSSIDTTALVLRWLQDLGTFAEAVAQRVVTYLFTVQRPDGSWDQPPGLVRYGPPPRLLPGDSRVQALCTAQAAYWLVLLGHRHDHAVSRAMGYLRARQAADGRFLGYIRTTWMAAALFRCTEGPGSTVCARALDALGAVEAERWSAGALVGMLNCMAEAGVHTREPVVRQGVARLRALAEPTGSWPSEDGEFYRVEVSLRALRVLLLYGAVSEVEGPEERAGEPAPGGGAS</sequence>
<comment type="caution">
    <text evidence="1">The sequence shown here is derived from an EMBL/GenBank/DDBJ whole genome shotgun (WGS) entry which is preliminary data.</text>
</comment>
<accession>A0A537M281</accession>
<organism evidence="1 2">
    <name type="scientific">Candidatus Segetimicrobium genomatis</name>
    <dbReference type="NCBI Taxonomy" id="2569760"/>
    <lineage>
        <taxon>Bacteria</taxon>
        <taxon>Bacillati</taxon>
        <taxon>Candidatus Sysuimicrobiota</taxon>
        <taxon>Candidatus Sysuimicrobiia</taxon>
        <taxon>Candidatus Sysuimicrobiales</taxon>
        <taxon>Candidatus Segetimicrobiaceae</taxon>
        <taxon>Candidatus Segetimicrobium</taxon>
    </lineage>
</organism>
<evidence type="ECO:0000313" key="2">
    <source>
        <dbReference type="Proteomes" id="UP000320393"/>
    </source>
</evidence>
<dbReference type="Gene3D" id="1.50.10.20">
    <property type="match status" value="1"/>
</dbReference>
<dbReference type="Proteomes" id="UP000320393">
    <property type="component" value="Unassembled WGS sequence"/>
</dbReference>
<gene>
    <name evidence="1" type="ORF">E6H02_04225</name>
</gene>
<protein>
    <submittedName>
        <fullName evidence="1">Terpene cyclase/mutase family protein</fullName>
    </submittedName>
</protein>
<evidence type="ECO:0000313" key="1">
    <source>
        <dbReference type="EMBL" id="TMJ13957.1"/>
    </source>
</evidence>
<proteinExistence type="predicted"/>
<dbReference type="SUPFAM" id="SSF48239">
    <property type="entry name" value="Terpenoid cyclases/Protein prenyltransferases"/>
    <property type="match status" value="1"/>
</dbReference>